<dbReference type="InterPro" id="IPR009072">
    <property type="entry name" value="Histone-fold"/>
</dbReference>
<feature type="compositionally biased region" description="Polar residues" evidence="3">
    <location>
        <begin position="262"/>
        <end position="272"/>
    </location>
</feature>
<comment type="subcellular location">
    <subcellularLocation>
        <location evidence="1">Nucleus</location>
    </subcellularLocation>
</comment>
<evidence type="ECO:0000259" key="4">
    <source>
        <dbReference type="Pfam" id="PF00808"/>
    </source>
</evidence>
<feature type="compositionally biased region" description="Acidic residues" evidence="3">
    <location>
        <begin position="183"/>
        <end position="194"/>
    </location>
</feature>
<comment type="caution">
    <text evidence="5">The sequence shown here is derived from an EMBL/GenBank/DDBJ whole genome shotgun (WGS) entry which is preliminary data.</text>
</comment>
<sequence length="424" mass="46381">MPSNKFKTRFPPARIKKIMQTDEEVGKVAAAVPVVVSKSLELFTEVFLAKCGEIAAGRGARTLSIDHIKQCVDNEQKFDFLREIVAEAAAKAVGKTPEEATAVAALSMGKLASSTSSTVPKSINYAARRKNHRVGAPNFVEDEQLKPEPFSPGFPGPSGSVIAHRSPVAEKLRLPSGKRQQVEEESDLDSEDEDLLSRSVYTTPDKPVFPHAQPREFFSKSPSASPHVLKEHSSTKRPKKETGRSSGTPTSVIVRSPPAVVSRSNGSSPGLYANTTKAEPLRLLSPMVTLPSPFYFGTSPMYSPSLAAFPHSPVDPFAASYQQQLMMAMMMQQQQQLQQAQLPVFAQHERNQERESTVSRPTYGSPMDYPSAQASPQHRSVIVPTSSAQDLRLNRPVDLTAPQQNGSGYCGQRYAMYQEKDDPI</sequence>
<accession>A0A1D1VC99</accession>
<feature type="domain" description="Transcription factor CBF/NF-Y/archaeal histone" evidence="4">
    <location>
        <begin position="9"/>
        <end position="72"/>
    </location>
</feature>
<dbReference type="GO" id="GO:0046982">
    <property type="term" value="F:protein heterodimerization activity"/>
    <property type="evidence" value="ECO:0007669"/>
    <property type="project" value="InterPro"/>
</dbReference>
<dbReference type="InterPro" id="IPR050568">
    <property type="entry name" value="Transcr_DNA_Rep_Reg"/>
</dbReference>
<feature type="region of interest" description="Disordered" evidence="3">
    <location>
        <begin position="141"/>
        <end position="272"/>
    </location>
</feature>
<dbReference type="GO" id="GO:0016251">
    <property type="term" value="F:RNA polymerase II general transcription initiation factor activity"/>
    <property type="evidence" value="ECO:0007669"/>
    <property type="project" value="TreeGrafter"/>
</dbReference>
<dbReference type="Proteomes" id="UP000186922">
    <property type="component" value="Unassembled WGS sequence"/>
</dbReference>
<dbReference type="PANTHER" id="PTHR10252:SF5">
    <property type="entry name" value="DR1-ASSOCIATED COREPRESSOR"/>
    <property type="match status" value="1"/>
</dbReference>
<evidence type="ECO:0000256" key="2">
    <source>
        <dbReference type="ARBA" id="ARBA00023242"/>
    </source>
</evidence>
<evidence type="ECO:0000313" key="5">
    <source>
        <dbReference type="EMBL" id="GAU99256.1"/>
    </source>
</evidence>
<dbReference type="EMBL" id="BDGG01000005">
    <property type="protein sequence ID" value="GAU99256.1"/>
    <property type="molecule type" value="Genomic_DNA"/>
</dbReference>
<reference evidence="5 6" key="1">
    <citation type="journal article" date="2016" name="Nat. Commun.">
        <title>Extremotolerant tardigrade genome and improved radiotolerance of human cultured cells by tardigrade-unique protein.</title>
        <authorList>
            <person name="Hashimoto T."/>
            <person name="Horikawa D.D."/>
            <person name="Saito Y."/>
            <person name="Kuwahara H."/>
            <person name="Kozuka-Hata H."/>
            <person name="Shin-I T."/>
            <person name="Minakuchi Y."/>
            <person name="Ohishi K."/>
            <person name="Motoyama A."/>
            <person name="Aizu T."/>
            <person name="Enomoto A."/>
            <person name="Kondo K."/>
            <person name="Tanaka S."/>
            <person name="Hara Y."/>
            <person name="Koshikawa S."/>
            <person name="Sagara H."/>
            <person name="Miura T."/>
            <person name="Yokobori S."/>
            <person name="Miyagawa K."/>
            <person name="Suzuki Y."/>
            <person name="Kubo T."/>
            <person name="Oyama M."/>
            <person name="Kohara Y."/>
            <person name="Fujiyama A."/>
            <person name="Arakawa K."/>
            <person name="Katayama T."/>
            <person name="Toyoda A."/>
            <person name="Kunieda T."/>
        </authorList>
    </citation>
    <scope>NUCLEOTIDE SEQUENCE [LARGE SCALE GENOMIC DNA]</scope>
    <source>
        <strain evidence="5 6">YOKOZUNA-1</strain>
    </source>
</reference>
<dbReference type="STRING" id="947166.A0A1D1VC99"/>
<dbReference type="GO" id="GO:0017054">
    <property type="term" value="C:negative cofactor 2 complex"/>
    <property type="evidence" value="ECO:0007669"/>
    <property type="project" value="TreeGrafter"/>
</dbReference>
<name>A0A1D1VC99_RAMVA</name>
<dbReference type="Gene3D" id="1.10.20.10">
    <property type="entry name" value="Histone, subunit A"/>
    <property type="match status" value="1"/>
</dbReference>
<protein>
    <recommendedName>
        <fullName evidence="4">Transcription factor CBF/NF-Y/archaeal histone domain-containing protein</fullName>
    </recommendedName>
</protein>
<dbReference type="AlphaFoldDB" id="A0A1D1VC99"/>
<dbReference type="Pfam" id="PF00808">
    <property type="entry name" value="CBFD_NFYB_HMF"/>
    <property type="match status" value="1"/>
</dbReference>
<dbReference type="PANTHER" id="PTHR10252">
    <property type="entry name" value="HISTONE-LIKE TRANSCRIPTION FACTOR CCAAT-RELATED"/>
    <property type="match status" value="1"/>
</dbReference>
<feature type="compositionally biased region" description="Polar residues" evidence="3">
    <location>
        <begin position="372"/>
        <end position="389"/>
    </location>
</feature>
<evidence type="ECO:0000313" key="6">
    <source>
        <dbReference type="Proteomes" id="UP000186922"/>
    </source>
</evidence>
<organism evidence="5 6">
    <name type="scientific">Ramazzottius varieornatus</name>
    <name type="common">Water bear</name>
    <name type="synonym">Tardigrade</name>
    <dbReference type="NCBI Taxonomy" id="947166"/>
    <lineage>
        <taxon>Eukaryota</taxon>
        <taxon>Metazoa</taxon>
        <taxon>Ecdysozoa</taxon>
        <taxon>Tardigrada</taxon>
        <taxon>Eutardigrada</taxon>
        <taxon>Parachela</taxon>
        <taxon>Hypsibioidea</taxon>
        <taxon>Ramazzottiidae</taxon>
        <taxon>Ramazzottius</taxon>
    </lineage>
</organism>
<dbReference type="GO" id="GO:0001046">
    <property type="term" value="F:core promoter sequence-specific DNA binding"/>
    <property type="evidence" value="ECO:0007669"/>
    <property type="project" value="TreeGrafter"/>
</dbReference>
<evidence type="ECO:0000256" key="3">
    <source>
        <dbReference type="SAM" id="MobiDB-lite"/>
    </source>
</evidence>
<proteinExistence type="predicted"/>
<dbReference type="SUPFAM" id="SSF47113">
    <property type="entry name" value="Histone-fold"/>
    <property type="match status" value="1"/>
</dbReference>
<dbReference type="InterPro" id="IPR003958">
    <property type="entry name" value="CBFA_NFYB_domain"/>
</dbReference>
<feature type="compositionally biased region" description="Polar residues" evidence="3">
    <location>
        <begin position="244"/>
        <end position="253"/>
    </location>
</feature>
<keyword evidence="6" id="KW-1185">Reference proteome</keyword>
<evidence type="ECO:0000256" key="1">
    <source>
        <dbReference type="ARBA" id="ARBA00004123"/>
    </source>
</evidence>
<feature type="compositionally biased region" description="Basic and acidic residues" evidence="3">
    <location>
        <begin position="348"/>
        <end position="357"/>
    </location>
</feature>
<dbReference type="CDD" id="cd22906">
    <property type="entry name" value="HFD_DRAP1"/>
    <property type="match status" value="1"/>
</dbReference>
<feature type="region of interest" description="Disordered" evidence="3">
    <location>
        <begin position="348"/>
        <end position="424"/>
    </location>
</feature>
<dbReference type="OrthoDB" id="653904at2759"/>
<gene>
    <name evidence="5" type="primary">RvY_10286-1</name>
    <name evidence="5" type="synonym">RvY_10286.1</name>
    <name evidence="5" type="ORF">RvY_10286</name>
</gene>
<keyword evidence="2" id="KW-0539">Nucleus</keyword>